<name>A0AAD4GEM6_BOLED</name>
<sequence>MRLVQIDPPTMTEDITTRSPLQISSPIVPVVIVDTNYFVEASLAPVGTKELDQVLAPAGDAPGTLNDKGTAYKTSGITSPQEDRPCWPSPSVEGSNMVWPPAVDCDPSLGIIRTLESTSAPETARESGTQVFHTSLVEEAAGTNEPRVEVLYEDPRCHADGDLAGSLHNAFRGSDVSVPDATSISKSPKGPDMEGLVNFVAKKESDSMTSILTGQPAGLSSSIEIELPTTKLPEHISALPNTCKEAGPLSITSAEMTSRLGDGKGCEADIMSGEHPSLTISEPPVERTLSGSMHAPPEHLPTPQTERNVDRTPVHDMPQSLTLEEENGGTSMTTETRSKRKQDLYASIHAPQRTSESEAQLSVSQSKDESNCDHRHSVTNTMVSKRKPCPPNWTAMPEVVDAFRMFKQAPSENTTRRASSIAECTNRGPVLGIGQKGITTNSLNNISAIANIQNRWMHGNGLLLVRDLVSSDPADFNLRSCTNLRIPRNHGMNAMPVQQILCTRMLDIPPYALQNETIPCPMMSDTGPSSMVVDLPASTKHASSAQRRDRNNACLSMPDCLPGLKEAEIL</sequence>
<dbReference type="AlphaFoldDB" id="A0AAD4GEM6"/>
<proteinExistence type="predicted"/>
<dbReference type="EMBL" id="WHUW01000013">
    <property type="protein sequence ID" value="KAF8440077.1"/>
    <property type="molecule type" value="Genomic_DNA"/>
</dbReference>
<gene>
    <name evidence="2" type="ORF">L210DRAFT_3541598</name>
</gene>
<dbReference type="Proteomes" id="UP001194468">
    <property type="component" value="Unassembled WGS sequence"/>
</dbReference>
<keyword evidence="3" id="KW-1185">Reference proteome</keyword>
<feature type="compositionally biased region" description="Basic and acidic residues" evidence="1">
    <location>
        <begin position="366"/>
        <end position="376"/>
    </location>
</feature>
<protein>
    <submittedName>
        <fullName evidence="2">Uncharacterized protein</fullName>
    </submittedName>
</protein>
<comment type="caution">
    <text evidence="2">The sequence shown here is derived from an EMBL/GenBank/DDBJ whole genome shotgun (WGS) entry which is preliminary data.</text>
</comment>
<evidence type="ECO:0000313" key="2">
    <source>
        <dbReference type="EMBL" id="KAF8440077.1"/>
    </source>
</evidence>
<evidence type="ECO:0000256" key="1">
    <source>
        <dbReference type="SAM" id="MobiDB-lite"/>
    </source>
</evidence>
<accession>A0AAD4GEM6</accession>
<evidence type="ECO:0000313" key="3">
    <source>
        <dbReference type="Proteomes" id="UP001194468"/>
    </source>
</evidence>
<feature type="region of interest" description="Disordered" evidence="1">
    <location>
        <begin position="274"/>
        <end position="376"/>
    </location>
</feature>
<organism evidence="2 3">
    <name type="scientific">Boletus edulis BED1</name>
    <dbReference type="NCBI Taxonomy" id="1328754"/>
    <lineage>
        <taxon>Eukaryota</taxon>
        <taxon>Fungi</taxon>
        <taxon>Dikarya</taxon>
        <taxon>Basidiomycota</taxon>
        <taxon>Agaricomycotina</taxon>
        <taxon>Agaricomycetes</taxon>
        <taxon>Agaricomycetidae</taxon>
        <taxon>Boletales</taxon>
        <taxon>Boletineae</taxon>
        <taxon>Boletaceae</taxon>
        <taxon>Boletoideae</taxon>
        <taxon>Boletus</taxon>
    </lineage>
</organism>
<reference evidence="2" key="2">
    <citation type="journal article" date="2020" name="Nat. Commun.">
        <title>Large-scale genome sequencing of mycorrhizal fungi provides insights into the early evolution of symbiotic traits.</title>
        <authorList>
            <person name="Miyauchi S."/>
            <person name="Kiss E."/>
            <person name="Kuo A."/>
            <person name="Drula E."/>
            <person name="Kohler A."/>
            <person name="Sanchez-Garcia M."/>
            <person name="Morin E."/>
            <person name="Andreopoulos B."/>
            <person name="Barry K.W."/>
            <person name="Bonito G."/>
            <person name="Buee M."/>
            <person name="Carver A."/>
            <person name="Chen C."/>
            <person name="Cichocki N."/>
            <person name="Clum A."/>
            <person name="Culley D."/>
            <person name="Crous P.W."/>
            <person name="Fauchery L."/>
            <person name="Girlanda M."/>
            <person name="Hayes R.D."/>
            <person name="Keri Z."/>
            <person name="LaButti K."/>
            <person name="Lipzen A."/>
            <person name="Lombard V."/>
            <person name="Magnuson J."/>
            <person name="Maillard F."/>
            <person name="Murat C."/>
            <person name="Nolan M."/>
            <person name="Ohm R.A."/>
            <person name="Pangilinan J."/>
            <person name="Pereira M.F."/>
            <person name="Perotto S."/>
            <person name="Peter M."/>
            <person name="Pfister S."/>
            <person name="Riley R."/>
            <person name="Sitrit Y."/>
            <person name="Stielow J.B."/>
            <person name="Szollosi G."/>
            <person name="Zifcakova L."/>
            <person name="Stursova M."/>
            <person name="Spatafora J.W."/>
            <person name="Tedersoo L."/>
            <person name="Vaario L.M."/>
            <person name="Yamada A."/>
            <person name="Yan M."/>
            <person name="Wang P."/>
            <person name="Xu J."/>
            <person name="Bruns T."/>
            <person name="Baldrian P."/>
            <person name="Vilgalys R."/>
            <person name="Dunand C."/>
            <person name="Henrissat B."/>
            <person name="Grigoriev I.V."/>
            <person name="Hibbett D."/>
            <person name="Nagy L.G."/>
            <person name="Martin F.M."/>
        </authorList>
    </citation>
    <scope>NUCLEOTIDE SEQUENCE</scope>
    <source>
        <strain evidence="2">BED1</strain>
    </source>
</reference>
<reference evidence="2" key="1">
    <citation type="submission" date="2019-10" db="EMBL/GenBank/DDBJ databases">
        <authorList>
            <consortium name="DOE Joint Genome Institute"/>
            <person name="Kuo A."/>
            <person name="Miyauchi S."/>
            <person name="Kiss E."/>
            <person name="Drula E."/>
            <person name="Kohler A."/>
            <person name="Sanchez-Garcia M."/>
            <person name="Andreopoulos B."/>
            <person name="Barry K.W."/>
            <person name="Bonito G."/>
            <person name="Buee M."/>
            <person name="Carver A."/>
            <person name="Chen C."/>
            <person name="Cichocki N."/>
            <person name="Clum A."/>
            <person name="Culley D."/>
            <person name="Crous P.W."/>
            <person name="Fauchery L."/>
            <person name="Girlanda M."/>
            <person name="Hayes R."/>
            <person name="Keri Z."/>
            <person name="LaButti K."/>
            <person name="Lipzen A."/>
            <person name="Lombard V."/>
            <person name="Magnuson J."/>
            <person name="Maillard F."/>
            <person name="Morin E."/>
            <person name="Murat C."/>
            <person name="Nolan M."/>
            <person name="Ohm R."/>
            <person name="Pangilinan J."/>
            <person name="Pereira M."/>
            <person name="Perotto S."/>
            <person name="Peter M."/>
            <person name="Riley R."/>
            <person name="Sitrit Y."/>
            <person name="Stielow B."/>
            <person name="Szollosi G."/>
            <person name="Zifcakova L."/>
            <person name="Stursova M."/>
            <person name="Spatafora J.W."/>
            <person name="Tedersoo L."/>
            <person name="Vaario L.-M."/>
            <person name="Yamada A."/>
            <person name="Yan M."/>
            <person name="Wang P."/>
            <person name="Xu J."/>
            <person name="Bruns T."/>
            <person name="Baldrian P."/>
            <person name="Vilgalys R."/>
            <person name="Henrissat B."/>
            <person name="Grigoriev I.V."/>
            <person name="Hibbett D."/>
            <person name="Nagy L.G."/>
            <person name="Martin F.M."/>
        </authorList>
    </citation>
    <scope>NUCLEOTIDE SEQUENCE</scope>
    <source>
        <strain evidence="2">BED1</strain>
    </source>
</reference>
<feature type="compositionally biased region" description="Polar residues" evidence="1">
    <location>
        <begin position="352"/>
        <end position="365"/>
    </location>
</feature>